<feature type="region of interest" description="Disordered" evidence="1">
    <location>
        <begin position="70"/>
        <end position="168"/>
    </location>
</feature>
<dbReference type="Proteomes" id="UP001346869">
    <property type="component" value="Unassembled WGS sequence"/>
</dbReference>
<proteinExistence type="predicted"/>
<gene>
    <name evidence="2" type="ORF">PBY51_009371</name>
</gene>
<organism evidence="2 3">
    <name type="scientific">Eleginops maclovinus</name>
    <name type="common">Patagonian blennie</name>
    <name type="synonym">Eleginus maclovinus</name>
    <dbReference type="NCBI Taxonomy" id="56733"/>
    <lineage>
        <taxon>Eukaryota</taxon>
        <taxon>Metazoa</taxon>
        <taxon>Chordata</taxon>
        <taxon>Craniata</taxon>
        <taxon>Vertebrata</taxon>
        <taxon>Euteleostomi</taxon>
        <taxon>Actinopterygii</taxon>
        <taxon>Neopterygii</taxon>
        <taxon>Teleostei</taxon>
        <taxon>Neoteleostei</taxon>
        <taxon>Acanthomorphata</taxon>
        <taxon>Eupercaria</taxon>
        <taxon>Perciformes</taxon>
        <taxon>Notothenioidei</taxon>
        <taxon>Eleginopidae</taxon>
        <taxon>Eleginops</taxon>
    </lineage>
</organism>
<dbReference type="AlphaFoldDB" id="A0AAN7XYF1"/>
<name>A0AAN7XYF1_ELEMC</name>
<accession>A0AAN7XYF1</accession>
<comment type="caution">
    <text evidence="2">The sequence shown here is derived from an EMBL/GenBank/DDBJ whole genome shotgun (WGS) entry which is preliminary data.</text>
</comment>
<dbReference type="EMBL" id="JAUZQC010000007">
    <property type="protein sequence ID" value="KAK5868345.1"/>
    <property type="molecule type" value="Genomic_DNA"/>
</dbReference>
<evidence type="ECO:0000313" key="3">
    <source>
        <dbReference type="Proteomes" id="UP001346869"/>
    </source>
</evidence>
<feature type="compositionally biased region" description="Basic and acidic residues" evidence="1">
    <location>
        <begin position="153"/>
        <end position="168"/>
    </location>
</feature>
<keyword evidence="3" id="KW-1185">Reference proteome</keyword>
<reference evidence="2 3" key="1">
    <citation type="journal article" date="2023" name="Genes (Basel)">
        <title>Chromosome-Level Genome Assembly and Circadian Gene Repertoire of the Patagonia Blennie Eleginops maclovinus-The Closest Ancestral Proxy of Antarctic Cryonotothenioids.</title>
        <authorList>
            <person name="Cheng C.C."/>
            <person name="Rivera-Colon A.G."/>
            <person name="Minhas B.F."/>
            <person name="Wilson L."/>
            <person name="Rayamajhi N."/>
            <person name="Vargas-Chacoff L."/>
            <person name="Catchen J.M."/>
        </authorList>
    </citation>
    <scope>NUCLEOTIDE SEQUENCE [LARGE SCALE GENOMIC DNA]</scope>
    <source>
        <strain evidence="2">JMC-PN-2008</strain>
    </source>
</reference>
<evidence type="ECO:0000256" key="1">
    <source>
        <dbReference type="SAM" id="MobiDB-lite"/>
    </source>
</evidence>
<protein>
    <submittedName>
        <fullName evidence="2">Uncharacterized protein</fullName>
    </submittedName>
</protein>
<sequence length="168" mass="20379">MERSETVCRYCGVSYLIFHEFHQLNSRLARLEEELGEQRGITQREKAQREALELGRLEWERACHLEVQRQAEEREKTTKEELEERHGVTQRAMREEFEKKKEKMEEQYQKINKEEEKRALGDVEAERKQREELERKSEEREKVLGDALQKANKSVEELRKSFQQLEER</sequence>
<reference evidence="2 3" key="2">
    <citation type="journal article" date="2023" name="Mol. Biol. Evol.">
        <title>Genomics of Secondarily Temperate Adaptation in the Only Non-Antarctic Icefish.</title>
        <authorList>
            <person name="Rivera-Colon A.G."/>
            <person name="Rayamajhi N."/>
            <person name="Minhas B.F."/>
            <person name="Madrigal G."/>
            <person name="Bilyk K.T."/>
            <person name="Yoon V."/>
            <person name="Hune M."/>
            <person name="Gregory S."/>
            <person name="Cheng C.H.C."/>
            <person name="Catchen J.M."/>
        </authorList>
    </citation>
    <scope>NUCLEOTIDE SEQUENCE [LARGE SCALE GENOMIC DNA]</scope>
    <source>
        <strain evidence="2">JMC-PN-2008</strain>
    </source>
</reference>
<feature type="compositionally biased region" description="Basic and acidic residues" evidence="1">
    <location>
        <begin position="70"/>
        <end position="144"/>
    </location>
</feature>
<evidence type="ECO:0000313" key="2">
    <source>
        <dbReference type="EMBL" id="KAK5868345.1"/>
    </source>
</evidence>